<feature type="transmembrane region" description="Helical" evidence="1">
    <location>
        <begin position="242"/>
        <end position="262"/>
    </location>
</feature>
<feature type="transmembrane region" description="Helical" evidence="1">
    <location>
        <begin position="190"/>
        <end position="210"/>
    </location>
</feature>
<reference evidence="2 3" key="1">
    <citation type="journal article" date="2008" name="Nature">
        <title>The genome of the choanoflagellate Monosiga brevicollis and the origin of metazoans.</title>
        <authorList>
            <consortium name="JGI Sequencing"/>
            <person name="King N."/>
            <person name="Westbrook M.J."/>
            <person name="Young S.L."/>
            <person name="Kuo A."/>
            <person name="Abedin M."/>
            <person name="Chapman J."/>
            <person name="Fairclough S."/>
            <person name="Hellsten U."/>
            <person name="Isogai Y."/>
            <person name="Letunic I."/>
            <person name="Marr M."/>
            <person name="Pincus D."/>
            <person name="Putnam N."/>
            <person name="Rokas A."/>
            <person name="Wright K.J."/>
            <person name="Zuzow R."/>
            <person name="Dirks W."/>
            <person name="Good M."/>
            <person name="Goodstein D."/>
            <person name="Lemons D."/>
            <person name="Li W."/>
            <person name="Lyons J.B."/>
            <person name="Morris A."/>
            <person name="Nichols S."/>
            <person name="Richter D.J."/>
            <person name="Salamov A."/>
            <person name="Bork P."/>
            <person name="Lim W.A."/>
            <person name="Manning G."/>
            <person name="Miller W.T."/>
            <person name="McGinnis W."/>
            <person name="Shapiro H."/>
            <person name="Tjian R."/>
            <person name="Grigoriev I.V."/>
            <person name="Rokhsar D."/>
        </authorList>
    </citation>
    <scope>NUCLEOTIDE SEQUENCE [LARGE SCALE GENOMIC DNA]</scope>
    <source>
        <strain evidence="3">MX1 / ATCC 50154</strain>
    </source>
</reference>
<evidence type="ECO:0000313" key="2">
    <source>
        <dbReference type="EMBL" id="EDQ90809.1"/>
    </source>
</evidence>
<feature type="transmembrane region" description="Helical" evidence="1">
    <location>
        <begin position="445"/>
        <end position="467"/>
    </location>
</feature>
<feature type="transmembrane region" description="Helical" evidence="1">
    <location>
        <begin position="299"/>
        <end position="320"/>
    </location>
</feature>
<keyword evidence="1" id="KW-0472">Membrane</keyword>
<feature type="transmembrane region" description="Helical" evidence="1">
    <location>
        <begin position="420"/>
        <end position="439"/>
    </location>
</feature>
<keyword evidence="3" id="KW-1185">Reference proteome</keyword>
<feature type="transmembrane region" description="Helical" evidence="1">
    <location>
        <begin position="332"/>
        <end position="350"/>
    </location>
</feature>
<keyword evidence="1" id="KW-0812">Transmembrane</keyword>
<dbReference type="PANTHER" id="PTHR40407:SF1">
    <property type="entry name" value="HEPARAN-ALPHA-GLUCOSAMINIDE N-ACETYLTRANSFERASE CATALYTIC DOMAIN-CONTAINING PROTEIN"/>
    <property type="match status" value="1"/>
</dbReference>
<dbReference type="AlphaFoldDB" id="A9UV11"/>
<protein>
    <recommendedName>
        <fullName evidence="4">Heparan-alpha-glucosaminide N-acetyltransferase catalytic domain-containing protein</fullName>
    </recommendedName>
</protein>
<feature type="transmembrane region" description="Helical" evidence="1">
    <location>
        <begin position="108"/>
        <end position="128"/>
    </location>
</feature>
<dbReference type="EMBL" id="CH991546">
    <property type="protein sequence ID" value="EDQ90809.1"/>
    <property type="molecule type" value="Genomic_DNA"/>
</dbReference>
<name>A9UV11_MONBE</name>
<dbReference type="STRING" id="81824.A9UV11"/>
<proteinExistence type="predicted"/>
<gene>
    <name evidence="2" type="ORF">MONBRDRAFT_6697</name>
</gene>
<dbReference type="GeneID" id="5889443"/>
<feature type="transmembrane region" description="Helical" evidence="1">
    <location>
        <begin position="382"/>
        <end position="399"/>
    </location>
</feature>
<organism evidence="2 3">
    <name type="scientific">Monosiga brevicollis</name>
    <name type="common">Choanoflagellate</name>
    <dbReference type="NCBI Taxonomy" id="81824"/>
    <lineage>
        <taxon>Eukaryota</taxon>
        <taxon>Choanoflagellata</taxon>
        <taxon>Craspedida</taxon>
        <taxon>Salpingoecidae</taxon>
        <taxon>Monosiga</taxon>
    </lineage>
</organism>
<sequence>MAGRHWEASLAEEHRPLLLPWAHSINEAHEDDAGPIQPKRQRLASIDLLRGVIIIIMAWDHCKDFLSNWNAHDGESHDSGPILGTHSEMWYGPLELYSGKPQYLFARYISHFCAPGFSYLMGTGMVLLASSRRRKAGWSSGRIMRYFLLRGIVLVILGFVVRAATAMLGLMHSARVEASLQRPVGAHAMFGFFQVMTCLGLQMMVCGLLIELLQTLERATGLDQVTLRVGSSPLLSCSPKSLVLFVLGCVCMASTMLTIHQAQHGDAAAHPSPPVAHSFLEIMNRVLFVPGPFFQPSAIMAYPLVPWLGVCLWGAAAGSEFTTAPRVAHQRALLNGIILLACFVLIRTLGGRHLNLRGYPMGEGHQYPWNAWWTVCKYPPELAYISITIGADLVLLFLLSTIQAKAQIPQIILKYGRSPLAFYLSHFFFISTFSIIIYYARGRHFGVPLPAVIPLYLFVVFLEYFIVKAYDQFKSSKGPDSLWRLL</sequence>
<feature type="transmembrane region" description="Helical" evidence="1">
    <location>
        <begin position="148"/>
        <end position="170"/>
    </location>
</feature>
<evidence type="ECO:0000256" key="1">
    <source>
        <dbReference type="SAM" id="Phobius"/>
    </source>
</evidence>
<dbReference type="eggNOG" id="ENOG502S1A4">
    <property type="taxonomic scope" value="Eukaryota"/>
</dbReference>
<accession>A9UV11</accession>
<dbReference type="KEGG" id="mbr:MONBRDRAFT_6697"/>
<dbReference type="Proteomes" id="UP000001357">
    <property type="component" value="Unassembled WGS sequence"/>
</dbReference>
<evidence type="ECO:0000313" key="3">
    <source>
        <dbReference type="Proteomes" id="UP000001357"/>
    </source>
</evidence>
<keyword evidence="1" id="KW-1133">Transmembrane helix</keyword>
<dbReference type="RefSeq" id="XP_001744106.1">
    <property type="nucleotide sequence ID" value="XM_001744054.1"/>
</dbReference>
<evidence type="ECO:0008006" key="4">
    <source>
        <dbReference type="Google" id="ProtNLM"/>
    </source>
</evidence>
<dbReference type="InParanoid" id="A9UV11"/>
<dbReference type="PANTHER" id="PTHR40407">
    <property type="entry name" value="MEMBRANE PROTEIN-LIKE PROTEIN"/>
    <property type="match status" value="1"/>
</dbReference>